<name>A0AAV4PV41_CAEEX</name>
<protein>
    <submittedName>
        <fullName evidence="1">Uncharacterized protein</fullName>
    </submittedName>
</protein>
<organism evidence="1 2">
    <name type="scientific">Caerostris extrusa</name>
    <name type="common">Bark spider</name>
    <name type="synonym">Caerostris bankana</name>
    <dbReference type="NCBI Taxonomy" id="172846"/>
    <lineage>
        <taxon>Eukaryota</taxon>
        <taxon>Metazoa</taxon>
        <taxon>Ecdysozoa</taxon>
        <taxon>Arthropoda</taxon>
        <taxon>Chelicerata</taxon>
        <taxon>Arachnida</taxon>
        <taxon>Araneae</taxon>
        <taxon>Araneomorphae</taxon>
        <taxon>Entelegynae</taxon>
        <taxon>Araneoidea</taxon>
        <taxon>Araneidae</taxon>
        <taxon>Caerostris</taxon>
    </lineage>
</organism>
<dbReference type="Proteomes" id="UP001054945">
    <property type="component" value="Unassembled WGS sequence"/>
</dbReference>
<proteinExistence type="predicted"/>
<gene>
    <name evidence="1" type="ORF">CEXT_169961</name>
</gene>
<reference evidence="1 2" key="1">
    <citation type="submission" date="2021-06" db="EMBL/GenBank/DDBJ databases">
        <title>Caerostris extrusa draft genome.</title>
        <authorList>
            <person name="Kono N."/>
            <person name="Arakawa K."/>
        </authorList>
    </citation>
    <scope>NUCLEOTIDE SEQUENCE [LARGE SCALE GENOMIC DNA]</scope>
</reference>
<dbReference type="EMBL" id="BPLR01005200">
    <property type="protein sequence ID" value="GIY00565.1"/>
    <property type="molecule type" value="Genomic_DNA"/>
</dbReference>
<evidence type="ECO:0000313" key="2">
    <source>
        <dbReference type="Proteomes" id="UP001054945"/>
    </source>
</evidence>
<dbReference type="AlphaFoldDB" id="A0AAV4PV41"/>
<sequence length="80" mass="9058">MVYKKGEYGLQKKWSAFGKRKIDWADCDVCPPTPGQSVVDQSPPCWSIPAQLILLRFTPNWEVYWLVFVMASTLSGSSNC</sequence>
<evidence type="ECO:0000313" key="1">
    <source>
        <dbReference type="EMBL" id="GIY00565.1"/>
    </source>
</evidence>
<accession>A0AAV4PV41</accession>
<keyword evidence="2" id="KW-1185">Reference proteome</keyword>
<comment type="caution">
    <text evidence="1">The sequence shown here is derived from an EMBL/GenBank/DDBJ whole genome shotgun (WGS) entry which is preliminary data.</text>
</comment>